<feature type="compositionally biased region" description="Gly residues" evidence="1">
    <location>
        <begin position="47"/>
        <end position="57"/>
    </location>
</feature>
<comment type="caution">
    <text evidence="2">The sequence shown here is derived from an EMBL/GenBank/DDBJ whole genome shotgun (WGS) entry which is preliminary data.</text>
</comment>
<feature type="compositionally biased region" description="Basic and acidic residues" evidence="1">
    <location>
        <begin position="1"/>
        <end position="22"/>
    </location>
</feature>
<accession>A0AAE1JYS9</accession>
<evidence type="ECO:0000313" key="2">
    <source>
        <dbReference type="EMBL" id="KAK3860244.1"/>
    </source>
</evidence>
<sequence length="93" mass="9670">MSNGRNGREAEGRDGKDYKGEGTRGGGSRSPEQLGTGAEATAAGELWGEGGRKGGSGKANSIYPKTRCQTLNVSQKIELHVPVPDRRAPANSS</sequence>
<feature type="compositionally biased region" description="Low complexity" evidence="1">
    <location>
        <begin position="32"/>
        <end position="46"/>
    </location>
</feature>
<organism evidence="2 3">
    <name type="scientific">Petrolisthes cinctipes</name>
    <name type="common">Flat porcelain crab</name>
    <dbReference type="NCBI Taxonomy" id="88211"/>
    <lineage>
        <taxon>Eukaryota</taxon>
        <taxon>Metazoa</taxon>
        <taxon>Ecdysozoa</taxon>
        <taxon>Arthropoda</taxon>
        <taxon>Crustacea</taxon>
        <taxon>Multicrustacea</taxon>
        <taxon>Malacostraca</taxon>
        <taxon>Eumalacostraca</taxon>
        <taxon>Eucarida</taxon>
        <taxon>Decapoda</taxon>
        <taxon>Pleocyemata</taxon>
        <taxon>Anomura</taxon>
        <taxon>Galatheoidea</taxon>
        <taxon>Porcellanidae</taxon>
        <taxon>Petrolisthes</taxon>
    </lineage>
</organism>
<name>A0AAE1JYS9_PETCI</name>
<gene>
    <name evidence="2" type="ORF">Pcinc_033699</name>
</gene>
<reference evidence="2" key="1">
    <citation type="submission" date="2023-10" db="EMBL/GenBank/DDBJ databases">
        <title>Genome assemblies of two species of porcelain crab, Petrolisthes cinctipes and Petrolisthes manimaculis (Anomura: Porcellanidae).</title>
        <authorList>
            <person name="Angst P."/>
        </authorList>
    </citation>
    <scope>NUCLEOTIDE SEQUENCE</scope>
    <source>
        <strain evidence="2">PB745_01</strain>
        <tissue evidence="2">Gill</tissue>
    </source>
</reference>
<evidence type="ECO:0000256" key="1">
    <source>
        <dbReference type="SAM" id="MobiDB-lite"/>
    </source>
</evidence>
<keyword evidence="3" id="KW-1185">Reference proteome</keyword>
<evidence type="ECO:0000313" key="3">
    <source>
        <dbReference type="Proteomes" id="UP001286313"/>
    </source>
</evidence>
<dbReference type="EMBL" id="JAWQEG010004784">
    <property type="protein sequence ID" value="KAK3860244.1"/>
    <property type="molecule type" value="Genomic_DNA"/>
</dbReference>
<feature type="region of interest" description="Disordered" evidence="1">
    <location>
        <begin position="1"/>
        <end position="66"/>
    </location>
</feature>
<protein>
    <submittedName>
        <fullName evidence="2">Uncharacterized protein</fullName>
    </submittedName>
</protein>
<dbReference type="AlphaFoldDB" id="A0AAE1JYS9"/>
<proteinExistence type="predicted"/>
<dbReference type="Proteomes" id="UP001286313">
    <property type="component" value="Unassembled WGS sequence"/>
</dbReference>